<dbReference type="PROSITE" id="PS50894">
    <property type="entry name" value="HPT"/>
    <property type="match status" value="1"/>
</dbReference>
<comment type="caution">
    <text evidence="3">The sequence shown here is derived from an EMBL/GenBank/DDBJ whole genome shotgun (WGS) entry which is preliminary data.</text>
</comment>
<dbReference type="InterPro" id="IPR036641">
    <property type="entry name" value="HPT_dom_sf"/>
</dbReference>
<dbReference type="EMBL" id="LSSL01001193">
    <property type="protein sequence ID" value="OLY82888.1"/>
    <property type="molecule type" value="Genomic_DNA"/>
</dbReference>
<dbReference type="GO" id="GO:0005634">
    <property type="term" value="C:nucleus"/>
    <property type="evidence" value="ECO:0007669"/>
    <property type="project" value="TreeGrafter"/>
</dbReference>
<sequence length="138" mass="15688">MDEETEFDGAPEDTGILDQQVFEQILELDDGDQEFLHRLIENYYTQVNAAFETLYKSIVNKDLGAVAAIGHSLKGSSASLGLIKMKETSERLKKIGDYRAEVEPNMPMDILMKAASIELDNLKIEFNKVVQLFNYFFE</sequence>
<dbReference type="PANTHER" id="PTHR28242">
    <property type="entry name" value="PHOSPHORELAY INTERMEDIATE PROTEIN YPD1"/>
    <property type="match status" value="1"/>
</dbReference>
<gene>
    <name evidence="3" type="ORF">AYI68_g2990</name>
</gene>
<feature type="domain" description="HPt" evidence="2">
    <location>
        <begin position="32"/>
        <end position="129"/>
    </location>
</feature>
<dbReference type="Proteomes" id="UP000187455">
    <property type="component" value="Unassembled WGS sequence"/>
</dbReference>
<feature type="modified residue" description="Phosphohistidine" evidence="1">
    <location>
        <position position="71"/>
    </location>
</feature>
<evidence type="ECO:0000259" key="2">
    <source>
        <dbReference type="PROSITE" id="PS50894"/>
    </source>
</evidence>
<dbReference type="GO" id="GO:0043424">
    <property type="term" value="F:protein histidine kinase binding"/>
    <property type="evidence" value="ECO:0007669"/>
    <property type="project" value="InterPro"/>
</dbReference>
<keyword evidence="1" id="KW-0597">Phosphoprotein</keyword>
<dbReference type="OrthoDB" id="1673781at2759"/>
<dbReference type="SUPFAM" id="SSF47226">
    <property type="entry name" value="Histidine-containing phosphotransfer domain, HPT domain"/>
    <property type="match status" value="1"/>
</dbReference>
<keyword evidence="4" id="KW-1185">Reference proteome</keyword>
<dbReference type="SMART" id="SM00073">
    <property type="entry name" value="HPT"/>
    <property type="match status" value="1"/>
</dbReference>
<dbReference type="PANTHER" id="PTHR28242:SF52">
    <property type="entry name" value="PHOSPHORELAY INTERMEDIATE PROTEIN YPD1"/>
    <property type="match status" value="1"/>
</dbReference>
<dbReference type="AlphaFoldDB" id="A0A1R0H162"/>
<evidence type="ECO:0000313" key="4">
    <source>
        <dbReference type="Proteomes" id="UP000187455"/>
    </source>
</evidence>
<dbReference type="STRING" id="133383.A0A1R0H162"/>
<evidence type="ECO:0000256" key="1">
    <source>
        <dbReference type="PROSITE-ProRule" id="PRU00110"/>
    </source>
</evidence>
<dbReference type="InterPro" id="IPR045871">
    <property type="entry name" value="AHP1-5/YPD1"/>
</dbReference>
<name>A0A1R0H162_9FUNG</name>
<organism evidence="3 4">
    <name type="scientific">Smittium mucronatum</name>
    <dbReference type="NCBI Taxonomy" id="133383"/>
    <lineage>
        <taxon>Eukaryota</taxon>
        <taxon>Fungi</taxon>
        <taxon>Fungi incertae sedis</taxon>
        <taxon>Zoopagomycota</taxon>
        <taxon>Kickxellomycotina</taxon>
        <taxon>Harpellomycetes</taxon>
        <taxon>Harpellales</taxon>
        <taxon>Legeriomycetaceae</taxon>
        <taxon>Smittium</taxon>
    </lineage>
</organism>
<dbReference type="GO" id="GO:0000160">
    <property type="term" value="P:phosphorelay signal transduction system"/>
    <property type="evidence" value="ECO:0007669"/>
    <property type="project" value="InterPro"/>
</dbReference>
<dbReference type="Pfam" id="PF01627">
    <property type="entry name" value="Hpt"/>
    <property type="match status" value="1"/>
</dbReference>
<dbReference type="Gene3D" id="1.20.120.160">
    <property type="entry name" value="HPT domain"/>
    <property type="match status" value="1"/>
</dbReference>
<accession>A0A1R0H162</accession>
<proteinExistence type="predicted"/>
<dbReference type="GO" id="GO:0005737">
    <property type="term" value="C:cytoplasm"/>
    <property type="evidence" value="ECO:0007669"/>
    <property type="project" value="TreeGrafter"/>
</dbReference>
<dbReference type="InterPro" id="IPR008207">
    <property type="entry name" value="Sig_transdc_His_kin_Hpt_dom"/>
</dbReference>
<dbReference type="GO" id="GO:0009927">
    <property type="term" value="F:histidine phosphotransfer kinase activity"/>
    <property type="evidence" value="ECO:0007669"/>
    <property type="project" value="InterPro"/>
</dbReference>
<reference evidence="3 4" key="1">
    <citation type="journal article" date="2016" name="Mol. Biol. Evol.">
        <title>Genome-Wide Survey of Gut Fungi (Harpellales) Reveals the First Horizontally Transferred Ubiquitin Gene from a Mosquito Host.</title>
        <authorList>
            <person name="Wang Y."/>
            <person name="White M.M."/>
            <person name="Kvist S."/>
            <person name="Moncalvo J.M."/>
        </authorList>
    </citation>
    <scope>NUCLEOTIDE SEQUENCE [LARGE SCALE GENOMIC DNA]</scope>
    <source>
        <strain evidence="3 4">ALG-7-W6</strain>
    </source>
</reference>
<protein>
    <submittedName>
        <fullName evidence="3">Multistep phosphorelay regulator 1</fullName>
    </submittedName>
</protein>
<evidence type="ECO:0000313" key="3">
    <source>
        <dbReference type="EMBL" id="OLY82888.1"/>
    </source>
</evidence>